<keyword evidence="3" id="KW-1185">Reference proteome</keyword>
<evidence type="ECO:0000313" key="2">
    <source>
        <dbReference type="EMBL" id="TRZ08784.1"/>
    </source>
</evidence>
<comment type="caution">
    <text evidence="2">The sequence shown here is derived from an EMBL/GenBank/DDBJ whole genome shotgun (WGS) entry which is preliminary data.</text>
</comment>
<proteinExistence type="predicted"/>
<protein>
    <submittedName>
        <fullName evidence="2">Uncharacterized protein</fullName>
    </submittedName>
</protein>
<dbReference type="EMBL" id="SWJQ01001246">
    <property type="protein sequence ID" value="TRZ08784.1"/>
    <property type="molecule type" value="Genomic_DNA"/>
</dbReference>
<dbReference type="AlphaFoldDB" id="A0A8K1FZA3"/>
<accession>A0A8K1FZA3</accession>
<feature type="compositionally biased region" description="Basic and acidic residues" evidence="1">
    <location>
        <begin position="86"/>
        <end position="97"/>
    </location>
</feature>
<name>A0A8K1FZA3_9PASS</name>
<sequence>MDPAPGEAQLGENGKIQNIPCFPALFPCVAPVGLLGNLGNGSRWKGDDPKDLMDLVGFEEDPRKVMDPIGLEEDPKELMDPIGLEENSKELMDPVGI</sequence>
<reference evidence="2" key="1">
    <citation type="submission" date="2019-04" db="EMBL/GenBank/DDBJ databases">
        <title>Genome assembly of Zosterops borbonicus 15179.</title>
        <authorList>
            <person name="Leroy T."/>
            <person name="Anselmetti Y."/>
            <person name="Tilak M.-K."/>
            <person name="Nabholz B."/>
        </authorList>
    </citation>
    <scope>NUCLEOTIDE SEQUENCE</scope>
    <source>
        <strain evidence="2">HGM_15179</strain>
        <tissue evidence="2">Muscle</tissue>
    </source>
</reference>
<evidence type="ECO:0000313" key="3">
    <source>
        <dbReference type="Proteomes" id="UP000796761"/>
    </source>
</evidence>
<dbReference type="Proteomes" id="UP000796761">
    <property type="component" value="Unassembled WGS sequence"/>
</dbReference>
<organism evidence="2 3">
    <name type="scientific">Zosterops borbonicus</name>
    <dbReference type="NCBI Taxonomy" id="364589"/>
    <lineage>
        <taxon>Eukaryota</taxon>
        <taxon>Metazoa</taxon>
        <taxon>Chordata</taxon>
        <taxon>Craniata</taxon>
        <taxon>Vertebrata</taxon>
        <taxon>Euteleostomi</taxon>
        <taxon>Archelosauria</taxon>
        <taxon>Archosauria</taxon>
        <taxon>Dinosauria</taxon>
        <taxon>Saurischia</taxon>
        <taxon>Theropoda</taxon>
        <taxon>Coelurosauria</taxon>
        <taxon>Aves</taxon>
        <taxon>Neognathae</taxon>
        <taxon>Neoaves</taxon>
        <taxon>Telluraves</taxon>
        <taxon>Australaves</taxon>
        <taxon>Passeriformes</taxon>
        <taxon>Sylvioidea</taxon>
        <taxon>Zosteropidae</taxon>
        <taxon>Zosterops</taxon>
    </lineage>
</organism>
<feature type="region of interest" description="Disordered" evidence="1">
    <location>
        <begin position="65"/>
        <end position="97"/>
    </location>
</feature>
<gene>
    <name evidence="2" type="ORF">HGM15179_018322</name>
</gene>
<evidence type="ECO:0000256" key="1">
    <source>
        <dbReference type="SAM" id="MobiDB-lite"/>
    </source>
</evidence>